<evidence type="ECO:0000313" key="10">
    <source>
        <dbReference type="Proteomes" id="UP000770785"/>
    </source>
</evidence>
<dbReference type="NCBIfam" id="TIGR01178">
    <property type="entry name" value="ade"/>
    <property type="match status" value="1"/>
</dbReference>
<evidence type="ECO:0000256" key="3">
    <source>
        <dbReference type="ARBA" id="ARBA00022801"/>
    </source>
</evidence>
<accession>A0ABX0XCP3</accession>
<proteinExistence type="inferred from homology"/>
<keyword evidence="3 6" id="KW-0378">Hydrolase</keyword>
<evidence type="ECO:0000256" key="6">
    <source>
        <dbReference type="HAMAP-Rule" id="MF_01518"/>
    </source>
</evidence>
<dbReference type="PANTHER" id="PTHR11113">
    <property type="entry name" value="N-ACETYLGLUCOSAMINE-6-PHOSPHATE DEACETYLASE"/>
    <property type="match status" value="1"/>
</dbReference>
<feature type="domain" description="Adenine deaminase C-terminal" evidence="8">
    <location>
        <begin position="376"/>
        <end position="540"/>
    </location>
</feature>
<organism evidence="9 10">
    <name type="scientific">Neolewinella antarctica</name>
    <dbReference type="NCBI Taxonomy" id="442734"/>
    <lineage>
        <taxon>Bacteria</taxon>
        <taxon>Pseudomonadati</taxon>
        <taxon>Bacteroidota</taxon>
        <taxon>Saprospiria</taxon>
        <taxon>Saprospirales</taxon>
        <taxon>Lewinellaceae</taxon>
        <taxon>Neolewinella</taxon>
    </lineage>
</organism>
<dbReference type="EMBL" id="JAATJH010000003">
    <property type="protein sequence ID" value="NJC26698.1"/>
    <property type="molecule type" value="Genomic_DNA"/>
</dbReference>
<feature type="domain" description="Amidohydrolase-related" evidence="7">
    <location>
        <begin position="44"/>
        <end position="324"/>
    </location>
</feature>
<evidence type="ECO:0000256" key="2">
    <source>
        <dbReference type="ARBA" id="ARBA00012782"/>
    </source>
</evidence>
<dbReference type="SUPFAM" id="SSF51338">
    <property type="entry name" value="Composite domain of metallo-dependent hydrolases"/>
    <property type="match status" value="1"/>
</dbReference>
<dbReference type="Pfam" id="PF01979">
    <property type="entry name" value="Amidohydro_1"/>
    <property type="match status" value="1"/>
</dbReference>
<evidence type="ECO:0000256" key="5">
    <source>
        <dbReference type="ARBA" id="ARBA00047720"/>
    </source>
</evidence>
<keyword evidence="10" id="KW-1185">Reference proteome</keyword>
<dbReference type="HAMAP" id="MF_01518">
    <property type="entry name" value="Adenine_deamin"/>
    <property type="match status" value="1"/>
</dbReference>
<comment type="similarity">
    <text evidence="1 6">Belongs to the metallo-dependent hydrolases superfamily. Adenine deaminase family.</text>
</comment>
<evidence type="ECO:0000259" key="8">
    <source>
        <dbReference type="Pfam" id="PF13382"/>
    </source>
</evidence>
<evidence type="ECO:0000256" key="4">
    <source>
        <dbReference type="ARBA" id="ARBA00023211"/>
    </source>
</evidence>
<dbReference type="EC" id="3.5.4.2" evidence="2 6"/>
<keyword evidence="4 6" id="KW-0464">Manganese</keyword>
<dbReference type="CDD" id="cd01295">
    <property type="entry name" value="AdeC"/>
    <property type="match status" value="1"/>
</dbReference>
<gene>
    <name evidence="6" type="primary">ade</name>
    <name evidence="9" type="ORF">GGR27_002208</name>
</gene>
<dbReference type="PANTHER" id="PTHR11113:SF2">
    <property type="entry name" value="ADENINE DEAMINASE"/>
    <property type="match status" value="1"/>
</dbReference>
<dbReference type="InterPro" id="IPR011059">
    <property type="entry name" value="Metal-dep_hydrolase_composite"/>
</dbReference>
<evidence type="ECO:0000259" key="7">
    <source>
        <dbReference type="Pfam" id="PF01979"/>
    </source>
</evidence>
<dbReference type="InterPro" id="IPR026912">
    <property type="entry name" value="Adenine_deam_C"/>
</dbReference>
<dbReference type="InterPro" id="IPR032466">
    <property type="entry name" value="Metal_Hydrolase"/>
</dbReference>
<evidence type="ECO:0000256" key="1">
    <source>
        <dbReference type="ARBA" id="ARBA00006773"/>
    </source>
</evidence>
<comment type="cofactor">
    <cofactor evidence="6">
        <name>Mn(2+)</name>
        <dbReference type="ChEBI" id="CHEBI:29035"/>
    </cofactor>
</comment>
<sequence>MQEIKGRLVDLDARETYGAIITVNDAGYIESIVRDETRNRRGHYILPGFVDAHVHIESSMLLPVEFAKLAVTHGTVATVSDPHEIANVMGMEGVEYMLDNAARTSLSINFGAPSCVPATSFETAGAILDVAEVAALLDRDDIKYLSEVMNYPGVLNGDLDMLAKISAAVDRDKPIDGHAPGLLGEEAFRYAKAGPSTEHECTTEQEARDKLAAGMKILIREGSAAKNYQALHGLIDEFSDRVMFCTDDSHPDDLMAGHINQLVMRAIRDGHDVYNVLTAACRNPVEHYNLDIGKLRVGDRADFILVDDLRFMAVYATYIKGEMVAEAGHHNLPDYRPEPINRFNCSPKKPEDFRVAPGPEGAQLRVIEVFDGELVTGKKLMTPALNEAGEPVGAPERDLLKIAVINRYEDAPPAVGFVTGMKLQRGAIASSVAHDSHNIVVVGVDDESICRVANAVIAERGGIAAGREGELQVLPLPVAGIMSNDSGPKVAARYAELTGFARRKLRCGVESPFMTLSFLALLVIPELKLSDRGLFDGGAFRIVDLWEGKLAAPDGNVE</sequence>
<dbReference type="SUPFAM" id="SSF51556">
    <property type="entry name" value="Metallo-dependent hydrolases"/>
    <property type="match status" value="1"/>
</dbReference>
<comment type="caution">
    <text evidence="9">The sequence shown here is derived from an EMBL/GenBank/DDBJ whole genome shotgun (WGS) entry which is preliminary data.</text>
</comment>
<reference evidence="9 10" key="1">
    <citation type="submission" date="2020-03" db="EMBL/GenBank/DDBJ databases">
        <title>Genomic Encyclopedia of Type Strains, Phase IV (KMG-IV): sequencing the most valuable type-strain genomes for metagenomic binning, comparative biology and taxonomic classification.</title>
        <authorList>
            <person name="Goeker M."/>
        </authorList>
    </citation>
    <scope>NUCLEOTIDE SEQUENCE [LARGE SCALE GENOMIC DNA]</scope>
    <source>
        <strain evidence="9 10">DSM 105096</strain>
    </source>
</reference>
<dbReference type="Proteomes" id="UP000770785">
    <property type="component" value="Unassembled WGS sequence"/>
</dbReference>
<dbReference type="RefSeq" id="WP_168037463.1">
    <property type="nucleotide sequence ID" value="NZ_JAATJH010000003.1"/>
</dbReference>
<dbReference type="InterPro" id="IPR006680">
    <property type="entry name" value="Amidohydro-rel"/>
</dbReference>
<dbReference type="Gene3D" id="3.20.20.140">
    <property type="entry name" value="Metal-dependent hydrolases"/>
    <property type="match status" value="1"/>
</dbReference>
<comment type="catalytic activity">
    <reaction evidence="5 6">
        <text>adenine + H2O + H(+) = hypoxanthine + NH4(+)</text>
        <dbReference type="Rhea" id="RHEA:23688"/>
        <dbReference type="ChEBI" id="CHEBI:15377"/>
        <dbReference type="ChEBI" id="CHEBI:15378"/>
        <dbReference type="ChEBI" id="CHEBI:16708"/>
        <dbReference type="ChEBI" id="CHEBI:17368"/>
        <dbReference type="ChEBI" id="CHEBI:28938"/>
        <dbReference type="EC" id="3.5.4.2"/>
    </reaction>
</comment>
<evidence type="ECO:0000313" key="9">
    <source>
        <dbReference type="EMBL" id="NJC26698.1"/>
    </source>
</evidence>
<dbReference type="InterPro" id="IPR006679">
    <property type="entry name" value="Adenine_deam"/>
</dbReference>
<dbReference type="Gene3D" id="2.30.40.10">
    <property type="entry name" value="Urease, subunit C, domain 1"/>
    <property type="match status" value="1"/>
</dbReference>
<protein>
    <recommendedName>
        <fullName evidence="2 6">Adenine deaminase</fullName>
        <shortName evidence="6">Adenase</shortName>
        <shortName evidence="6">Adenine aminase</shortName>
        <ecNumber evidence="2 6">3.5.4.2</ecNumber>
    </recommendedName>
</protein>
<name>A0ABX0XCP3_9BACT</name>
<dbReference type="Pfam" id="PF13382">
    <property type="entry name" value="Adenine_deam_C"/>
    <property type="match status" value="1"/>
</dbReference>
<dbReference type="GO" id="GO:0000034">
    <property type="term" value="F:adenine deaminase activity"/>
    <property type="evidence" value="ECO:0007669"/>
    <property type="project" value="UniProtKB-EC"/>
</dbReference>